<reference evidence="2" key="1">
    <citation type="submission" date="2016-10" db="EMBL/GenBank/DDBJ databases">
        <title>The assassin bug Pristhesancus plagipennis produces two different types of venom.</title>
        <authorList>
            <person name="Walker A.A."/>
            <person name="Herzig V."/>
            <person name="Jin J."/>
            <person name="Fry B.G."/>
            <person name="King G.F."/>
        </authorList>
    </citation>
    <scope>NUCLEOTIDE SEQUENCE</scope>
    <source>
        <tissue evidence="2">Venom/labial glands</tissue>
    </source>
</reference>
<dbReference type="EMBL" id="KY031236">
    <property type="protein sequence ID" value="ATU82987.1"/>
    <property type="molecule type" value="mRNA"/>
</dbReference>
<proteinExistence type="evidence at transcript level"/>
<feature type="signal peptide" evidence="1">
    <location>
        <begin position="1"/>
        <end position="24"/>
    </location>
</feature>
<feature type="chain" id="PRO_5014791246" evidence="1">
    <location>
        <begin position="25"/>
        <end position="76"/>
    </location>
</feature>
<keyword evidence="1" id="KW-0732">Signal</keyword>
<organism evidence="2">
    <name type="scientific">Pristhesancus plagipennis</name>
    <name type="common">Common assassin bug</name>
    <dbReference type="NCBI Taxonomy" id="1955184"/>
    <lineage>
        <taxon>Eukaryota</taxon>
        <taxon>Metazoa</taxon>
        <taxon>Ecdysozoa</taxon>
        <taxon>Arthropoda</taxon>
        <taxon>Hexapoda</taxon>
        <taxon>Insecta</taxon>
        <taxon>Pterygota</taxon>
        <taxon>Neoptera</taxon>
        <taxon>Paraneoptera</taxon>
        <taxon>Hemiptera</taxon>
        <taxon>Heteroptera</taxon>
        <taxon>Panheteroptera</taxon>
        <taxon>Cimicomorpha</taxon>
        <taxon>Reduviidae</taxon>
        <taxon>Harpactorinae</taxon>
        <taxon>Harpactorini</taxon>
        <taxon>Pristhesancus</taxon>
    </lineage>
</organism>
<evidence type="ECO:0000256" key="1">
    <source>
        <dbReference type="SAM" id="SignalP"/>
    </source>
</evidence>
<sequence>MRVLVKVALLIISISVLFVINTLTLECTPTICTEIKVKCNSAEFEPCHGHIERCGGGLCGCCPTCISNQDPNEGQA</sequence>
<name>A0A2K8JX45_PRIPG</name>
<accession>A0A2K8JX45</accession>
<evidence type="ECO:0000313" key="2">
    <source>
        <dbReference type="EMBL" id="ATU82987.1"/>
    </source>
</evidence>
<dbReference type="AlphaFoldDB" id="A0A2K8JX45"/>
<protein>
    <submittedName>
        <fullName evidence="2">Uncharacterized protein</fullName>
    </submittedName>
</protein>